<dbReference type="PROSITE" id="PS51257">
    <property type="entry name" value="PROKAR_LIPOPROTEIN"/>
    <property type="match status" value="1"/>
</dbReference>
<dbReference type="RefSeq" id="WP_257701490.1">
    <property type="nucleotide sequence ID" value="NZ_CP102451.1"/>
</dbReference>
<feature type="chain" id="PRO_5046682732" description="Cell-wall binding lipoprotein" evidence="1">
    <location>
        <begin position="22"/>
        <end position="210"/>
    </location>
</feature>
<feature type="signal peptide" evidence="1">
    <location>
        <begin position="1"/>
        <end position="21"/>
    </location>
</feature>
<protein>
    <recommendedName>
        <fullName evidence="4">Cell-wall binding lipoprotein</fullName>
    </recommendedName>
</protein>
<keyword evidence="1" id="KW-0732">Signal</keyword>
<reference evidence="2" key="2">
    <citation type="submission" date="2022-08" db="EMBL/GenBank/DDBJ databases">
        <authorList>
            <person name="Poehlein A."/>
            <person name="Guzman J."/>
            <person name="Daniel R."/>
            <person name="Vilcinskas A."/>
        </authorList>
    </citation>
    <scope>NUCLEOTIDE SEQUENCE</scope>
    <source>
        <strain evidence="2">G314FT</strain>
    </source>
</reference>
<evidence type="ECO:0000313" key="3">
    <source>
        <dbReference type="Proteomes" id="UP001058273"/>
    </source>
</evidence>
<dbReference type="EMBL" id="CP102451">
    <property type="protein sequence ID" value="UUV97935.1"/>
    <property type="molecule type" value="Genomic_DNA"/>
</dbReference>
<dbReference type="Proteomes" id="UP001058273">
    <property type="component" value="Chromosome"/>
</dbReference>
<keyword evidence="3" id="KW-1185">Reference proteome</keyword>
<organism evidence="2 3">
    <name type="scientific">Vagococcus luciliae</name>
    <dbReference type="NCBI Taxonomy" id="2920380"/>
    <lineage>
        <taxon>Bacteria</taxon>
        <taxon>Bacillati</taxon>
        <taxon>Bacillota</taxon>
        <taxon>Bacilli</taxon>
        <taxon>Lactobacillales</taxon>
        <taxon>Enterococcaceae</taxon>
        <taxon>Vagococcus</taxon>
    </lineage>
</organism>
<gene>
    <name evidence="2" type="ORF">G314FT_00250</name>
</gene>
<evidence type="ECO:0008006" key="4">
    <source>
        <dbReference type="Google" id="ProtNLM"/>
    </source>
</evidence>
<proteinExistence type="predicted"/>
<evidence type="ECO:0000256" key="1">
    <source>
        <dbReference type="SAM" id="SignalP"/>
    </source>
</evidence>
<name>A0ABY5NWA5_9ENTE</name>
<accession>A0ABY5NWA5</accession>
<reference evidence="2" key="1">
    <citation type="submission" date="2022-08" db="EMBL/GenBank/DDBJ databases">
        <title>Genome sequence of Vagococcus luciliae DSM 112651.</title>
        <authorList>
            <person name="Juan G."/>
            <person name="Anja P."/>
            <person name="Rolf D."/>
            <person name="Kampfer P."/>
            <person name="Vilcinskas A."/>
        </authorList>
    </citation>
    <scope>NUCLEOTIDE SEQUENCE</scope>
    <source>
        <strain evidence="2">G314FT</strain>
    </source>
</reference>
<sequence>MTRIKPFLVTFLFLFTLSACGITQELDQSVTVTKNINQQLKEEKATISSLNTLIENFSTTYDKDIHEKKITNILGNETSSLNKSYEEREKLLSTLKKDNKLIKSYNKELKSIISKKAVDVDNTKLVSIQGSLEIIINNIESLQLYIETSLSQEKELYDDVANETADALFSAIDRANGATLIVTNETLQNISYTTKLINDYQRSVPVNHNK</sequence>
<evidence type="ECO:0000313" key="2">
    <source>
        <dbReference type="EMBL" id="UUV97935.1"/>
    </source>
</evidence>